<comment type="caution">
    <text evidence="3">The sequence shown here is derived from an EMBL/GenBank/DDBJ whole genome shotgun (WGS) entry which is preliminary data.</text>
</comment>
<gene>
    <name evidence="3" type="ORF">EW145_g1503</name>
</gene>
<feature type="coiled-coil region" evidence="1">
    <location>
        <begin position="560"/>
        <end position="590"/>
    </location>
</feature>
<evidence type="ECO:0000256" key="2">
    <source>
        <dbReference type="SAM" id="MobiDB-lite"/>
    </source>
</evidence>
<accession>A0A4S4LJV4</accession>
<feature type="compositionally biased region" description="Low complexity" evidence="2">
    <location>
        <begin position="102"/>
        <end position="112"/>
    </location>
</feature>
<dbReference type="Proteomes" id="UP000308199">
    <property type="component" value="Unassembled WGS sequence"/>
</dbReference>
<feature type="compositionally biased region" description="Basic and acidic residues" evidence="2">
    <location>
        <begin position="52"/>
        <end position="67"/>
    </location>
</feature>
<proteinExistence type="predicted"/>
<feature type="compositionally biased region" description="Low complexity" evidence="2">
    <location>
        <begin position="299"/>
        <end position="310"/>
    </location>
</feature>
<name>A0A4S4LJV4_9AGAM</name>
<organism evidence="3 4">
    <name type="scientific">Phellinidium pouzarii</name>
    <dbReference type="NCBI Taxonomy" id="167371"/>
    <lineage>
        <taxon>Eukaryota</taxon>
        <taxon>Fungi</taxon>
        <taxon>Dikarya</taxon>
        <taxon>Basidiomycota</taxon>
        <taxon>Agaricomycotina</taxon>
        <taxon>Agaricomycetes</taxon>
        <taxon>Hymenochaetales</taxon>
        <taxon>Hymenochaetaceae</taxon>
        <taxon>Phellinidium</taxon>
    </lineage>
</organism>
<keyword evidence="1" id="KW-0175">Coiled coil</keyword>
<sequence length="814" mass="90401">MESVGCVNERCNFIHPDDPDWLHASLTFPPKASFYKDGVVPRTPTPPSKRLATPDHSREPRVKEEQKSPLLSNFFDTAPAKIAPVHDRRSSFSKGDKHSRSRSAAGSRGLSPSRDREAGRDRDRDRDKDRDRRHDYEYGDKGKEWGVRDHERDRYGELRDRDRDRGREYERDRGWGYDHGRAWMDYAPPDERSSRDRRPIMSTDRSQDIWKTLSSPGVSRASIPANERARTTSGDLSAFFADRDRDRDPDTPMSAVSGGAMFGADRAPTATPSIPQPVASSSSCSSFSNNGGLPHPPDSAMSSVSFASSSMPPPPMPTSSASASFVVPPLPSCLTTQQAAEPVKKELLSLEQRREIWDKRIELLAEAISARQTYGELVDNVKVLQSLIRSARYVQSTPAVRESIDTSLRNVEKQRDDARRRAEAITSRIYEMDFWPMRRRTAGNDAEGAREDAALLREDEHEEMKTMVNDLNDAVNRLDRQTKEVISYVRSRTRSKPAPASTTAHADMEWNPQNDGVRGSKRRKVGDEGAYTSDSGSTVVGRATPTPAPLTSDSLDALSAARLARRVERLEAMYADIENMSTQTENAQTEEIGALIDTHLDRLRGNLEQQLQISQQVRISKLEVEVDQSGNDVVELATTVADLVESTGKFRDKKVEYEAERERIAQEHAALRSAMERSRTQTEAIQAQIRANIAETAALREALKHMHRPAPAPHVPSVDELAAALLPRILDAVRDDVATRMAGARAEITAIVRASLPPVDSIREKVEKVRDLPEALALIDGLPSSTTAAASTVENGVKKLQQANGHGHTIKPPT</sequence>
<feature type="compositionally biased region" description="Basic and acidic residues" evidence="2">
    <location>
        <begin position="113"/>
        <end position="182"/>
    </location>
</feature>
<dbReference type="OrthoDB" id="2749714at2759"/>
<evidence type="ECO:0000256" key="1">
    <source>
        <dbReference type="SAM" id="Coils"/>
    </source>
</evidence>
<feature type="region of interest" description="Disordered" evidence="2">
    <location>
        <begin position="32"/>
        <end position="315"/>
    </location>
</feature>
<protein>
    <submittedName>
        <fullName evidence="3">Uncharacterized protein</fullName>
    </submittedName>
</protein>
<reference evidence="3 4" key="1">
    <citation type="submission" date="2019-02" db="EMBL/GenBank/DDBJ databases">
        <title>Genome sequencing of the rare red list fungi Phellinidium pouzarii.</title>
        <authorList>
            <person name="Buettner E."/>
            <person name="Kellner H."/>
        </authorList>
    </citation>
    <scope>NUCLEOTIDE SEQUENCE [LARGE SCALE GENOMIC DNA]</scope>
    <source>
        <strain evidence="3 4">DSM 108285</strain>
    </source>
</reference>
<feature type="compositionally biased region" description="Basic and acidic residues" evidence="2">
    <location>
        <begin position="84"/>
        <end position="98"/>
    </location>
</feature>
<feature type="coiled-coil region" evidence="1">
    <location>
        <begin position="401"/>
        <end position="428"/>
    </location>
</feature>
<feature type="compositionally biased region" description="Basic and acidic residues" evidence="2">
    <location>
        <begin position="241"/>
        <end position="250"/>
    </location>
</feature>
<evidence type="ECO:0000313" key="3">
    <source>
        <dbReference type="EMBL" id="THH10200.1"/>
    </source>
</evidence>
<dbReference type="EMBL" id="SGPK01000042">
    <property type="protein sequence ID" value="THH10200.1"/>
    <property type="molecule type" value="Genomic_DNA"/>
</dbReference>
<feature type="compositionally biased region" description="Basic and acidic residues" evidence="2">
    <location>
        <begin position="189"/>
        <end position="199"/>
    </location>
</feature>
<feature type="region of interest" description="Disordered" evidence="2">
    <location>
        <begin position="489"/>
        <end position="551"/>
    </location>
</feature>
<dbReference type="AlphaFoldDB" id="A0A4S4LJV4"/>
<keyword evidence="4" id="KW-1185">Reference proteome</keyword>
<evidence type="ECO:0000313" key="4">
    <source>
        <dbReference type="Proteomes" id="UP000308199"/>
    </source>
</evidence>